<dbReference type="SUPFAM" id="SSF50978">
    <property type="entry name" value="WD40 repeat-like"/>
    <property type="match status" value="1"/>
</dbReference>
<evidence type="ECO:0000256" key="14">
    <source>
        <dbReference type="ARBA" id="ARBA00077356"/>
    </source>
</evidence>
<gene>
    <name evidence="18" type="primary">RIC1</name>
</gene>
<dbReference type="Proteomes" id="UP000291022">
    <property type="component" value="Unassembled WGS sequence"/>
</dbReference>
<dbReference type="Pfam" id="PF25440">
    <property type="entry name" value="Beta-prop_RIC1_2nd"/>
    <property type="match status" value="1"/>
</dbReference>
<dbReference type="GO" id="GO:0042147">
    <property type="term" value="P:retrograde transport, endosome to Golgi"/>
    <property type="evidence" value="ECO:0007669"/>
    <property type="project" value="TreeGrafter"/>
</dbReference>
<reference evidence="18" key="3">
    <citation type="submission" date="2025-09" db="UniProtKB">
        <authorList>
            <consortium name="Ensembl"/>
        </authorList>
    </citation>
    <scope>IDENTIFICATION</scope>
</reference>
<keyword evidence="19" id="KW-1185">Reference proteome</keyword>
<reference evidence="18" key="2">
    <citation type="submission" date="2025-08" db="UniProtKB">
        <authorList>
            <consortium name="Ensembl"/>
        </authorList>
    </citation>
    <scope>IDENTIFICATION</scope>
</reference>
<dbReference type="Ensembl" id="ENSUAMT00000038101.1">
    <property type="protein sequence ID" value="ENSUAMP00000034211.1"/>
    <property type="gene ID" value="ENSUAMG00000026004.1"/>
</dbReference>
<reference evidence="19" key="1">
    <citation type="submission" date="2016-06" db="EMBL/GenBank/DDBJ databases">
        <title>De novo assembly and RNA-Seq shows season-dependent expression and editing in black bear kidneys.</title>
        <authorList>
            <person name="Korstanje R."/>
            <person name="Srivastava A."/>
            <person name="Sarsani V.K."/>
            <person name="Sheehan S.M."/>
            <person name="Seger R.L."/>
            <person name="Barter M.E."/>
            <person name="Lindqvist C."/>
            <person name="Brody L.C."/>
            <person name="Mullikin J.C."/>
        </authorList>
    </citation>
    <scope>NUCLEOTIDE SEQUENCE [LARGE SCALE GENOMIC DNA]</scope>
</reference>
<accession>A0A452SNE0</accession>
<evidence type="ECO:0000256" key="16">
    <source>
        <dbReference type="SAM" id="Phobius"/>
    </source>
</evidence>
<feature type="transmembrane region" description="Helical" evidence="16">
    <location>
        <begin position="242"/>
        <end position="263"/>
    </location>
</feature>
<evidence type="ECO:0000256" key="10">
    <source>
        <dbReference type="ARBA" id="ARBA00059964"/>
    </source>
</evidence>
<evidence type="ECO:0000256" key="5">
    <source>
        <dbReference type="ARBA" id="ARBA00022574"/>
    </source>
</evidence>
<proteinExistence type="inferred from homology"/>
<comment type="function">
    <text evidence="10">The RIC1-RGP1 complex acts as a guanine nucleotide exchange factor (GEF), which activates RAB6A by exchanging bound GDP for free GTP, and may thereby be required for efficient fusion of endosome-derived vesicles with the Golgi compartment. The RIC1-RGP1 complex participates in the recycling of mannose-6-phosphate receptors. Required for phosphorylation and localization of GJA1. Is a regulator of procollagen transport and secretion, and is required for correct cartilage morphogenesis and development of the craniofacial skeleton.</text>
</comment>
<comment type="subunit">
    <text evidence="12">Forms a complex with RGP1; the interaction enhances RAB6A GTPase activity. Interacts (via central domain) with RGP1. Interacts with RAB6A; the interaction is direct with a preference for RAB6A-GDP. Interacts (via C-terminus domain) with RAB33B; the interaction is direct with a preference for RAB33B-GTP. Interacts with GJA1.</text>
</comment>
<comment type="subcellular location">
    <subcellularLocation>
        <location evidence="2">Cytoplasm</location>
        <location evidence="2">Cytosol</location>
    </subcellularLocation>
    <subcellularLocation>
        <location evidence="1">Membrane</location>
    </subcellularLocation>
</comment>
<dbReference type="InterPro" id="IPR040096">
    <property type="entry name" value="Ric1"/>
</dbReference>
<dbReference type="GO" id="GO:0005829">
    <property type="term" value="C:cytosol"/>
    <property type="evidence" value="ECO:0007669"/>
    <property type="project" value="UniProtKB-SubCell"/>
</dbReference>
<dbReference type="GeneTree" id="ENSGT00390000002955"/>
<evidence type="ECO:0000256" key="13">
    <source>
        <dbReference type="ARBA" id="ARBA00069690"/>
    </source>
</evidence>
<dbReference type="GO" id="GO:0006886">
    <property type="term" value="P:intracellular protein transport"/>
    <property type="evidence" value="ECO:0007669"/>
    <property type="project" value="InterPro"/>
</dbReference>
<keyword evidence="8 16" id="KW-0472">Membrane</keyword>
<feature type="region of interest" description="Disordered" evidence="15">
    <location>
        <begin position="1345"/>
        <end position="1412"/>
    </location>
</feature>
<evidence type="ECO:0000256" key="12">
    <source>
        <dbReference type="ARBA" id="ARBA00062456"/>
    </source>
</evidence>
<evidence type="ECO:0000256" key="9">
    <source>
        <dbReference type="ARBA" id="ARBA00029879"/>
    </source>
</evidence>
<evidence type="ECO:0000313" key="19">
    <source>
        <dbReference type="Proteomes" id="UP000291022"/>
    </source>
</evidence>
<feature type="compositionally biased region" description="Basic and acidic residues" evidence="15">
    <location>
        <begin position="1355"/>
        <end position="1367"/>
    </location>
</feature>
<keyword evidence="3" id="KW-0963">Cytoplasm</keyword>
<keyword evidence="16" id="KW-1133">Transmembrane helix</keyword>
<feature type="compositionally biased region" description="Basic and acidic residues" evidence="15">
    <location>
        <begin position="1387"/>
        <end position="1396"/>
    </location>
</feature>
<evidence type="ECO:0000256" key="8">
    <source>
        <dbReference type="ARBA" id="ARBA00023136"/>
    </source>
</evidence>
<feature type="domain" description="RIC1 C-terminal alpha solenoid region" evidence="17">
    <location>
        <begin position="818"/>
        <end position="976"/>
    </location>
</feature>
<dbReference type="GO" id="GO:0034066">
    <property type="term" value="C:Ric1-Rgp1 guanyl-nucleotide exchange factor complex"/>
    <property type="evidence" value="ECO:0007669"/>
    <property type="project" value="InterPro"/>
</dbReference>
<feature type="region of interest" description="Disordered" evidence="15">
    <location>
        <begin position="432"/>
        <end position="451"/>
    </location>
</feature>
<dbReference type="PANTHER" id="PTHR22746">
    <property type="entry name" value="RAB6A-GEF COMPLEX PARTNER PROTEIN 1"/>
    <property type="match status" value="1"/>
</dbReference>
<evidence type="ECO:0000256" key="7">
    <source>
        <dbReference type="ARBA" id="ARBA00022737"/>
    </source>
</evidence>
<keyword evidence="16" id="KW-0812">Transmembrane</keyword>
<name>A0A452SNE0_URSAM</name>
<keyword evidence="4" id="KW-0597">Phosphoprotein</keyword>
<evidence type="ECO:0000313" key="18">
    <source>
        <dbReference type="Ensembl" id="ENSUAMP00000034211.1"/>
    </source>
</evidence>
<evidence type="ECO:0000256" key="2">
    <source>
        <dbReference type="ARBA" id="ARBA00004514"/>
    </source>
</evidence>
<evidence type="ECO:0000256" key="6">
    <source>
        <dbReference type="ARBA" id="ARBA00022658"/>
    </source>
</evidence>
<evidence type="ECO:0000256" key="4">
    <source>
        <dbReference type="ARBA" id="ARBA00022553"/>
    </source>
</evidence>
<dbReference type="FunFam" id="2.130.10.10:FF:000288">
    <property type="entry name" value="RAB6A-GEF complex partner protein 1 isoform X3"/>
    <property type="match status" value="1"/>
</dbReference>
<organism evidence="18 19">
    <name type="scientific">Ursus americanus</name>
    <name type="common">American black bear</name>
    <name type="synonym">Euarctos americanus</name>
    <dbReference type="NCBI Taxonomy" id="9643"/>
    <lineage>
        <taxon>Eukaryota</taxon>
        <taxon>Metazoa</taxon>
        <taxon>Chordata</taxon>
        <taxon>Craniata</taxon>
        <taxon>Vertebrata</taxon>
        <taxon>Euteleostomi</taxon>
        <taxon>Mammalia</taxon>
        <taxon>Eutheria</taxon>
        <taxon>Laurasiatheria</taxon>
        <taxon>Carnivora</taxon>
        <taxon>Caniformia</taxon>
        <taxon>Ursidae</taxon>
        <taxon>Ursus</taxon>
    </lineage>
</organism>
<dbReference type="InterPro" id="IPR009771">
    <property type="entry name" value="RIC1_C"/>
</dbReference>
<dbReference type="InterPro" id="IPR036322">
    <property type="entry name" value="WD40_repeat_dom_sf"/>
</dbReference>
<evidence type="ECO:0000256" key="11">
    <source>
        <dbReference type="ARBA" id="ARBA00061630"/>
    </source>
</evidence>
<keyword evidence="7" id="KW-0677">Repeat</keyword>
<evidence type="ECO:0000256" key="1">
    <source>
        <dbReference type="ARBA" id="ARBA00004370"/>
    </source>
</evidence>
<evidence type="ECO:0000256" key="3">
    <source>
        <dbReference type="ARBA" id="ARBA00022490"/>
    </source>
</evidence>
<protein>
    <recommendedName>
        <fullName evidence="13">Guanine nucleotide exchange factor subunit RIC1</fullName>
    </recommendedName>
    <alternativeName>
        <fullName evidence="9">Protein RIC1 homolog</fullName>
    </alternativeName>
    <alternativeName>
        <fullName evidence="14">RAB6A-GEF complex partner protein 1</fullName>
    </alternativeName>
</protein>
<sequence length="1412" mass="158146">MYFLSGWPKRLLCPLGSPAEAPFHVQSDPQRTFFAVLAPVRLSIWYSRPSVLIVTYKEPEKSSSQFGSYKQAEWRPDSTMIAVSTAYGYILFFHITSTRGDKYLYEPVYPKGSPQMKGTPHFKDEQCAPALNLEMRKILDLQAPIMSLQSMLEDLLVATSDGLLHLIHWEGMTNGRKAINLCTVPFSVDLQSSRGSFLGFADVHIRDMEYCATLDGFAVVFNDGKIGFITPVSSRFTAEVRLLLWNIYFLYFTFVNFNFWFLLTNFLNQNNTTGAMLLSHKLELTAKQYPDIWNKTGAVKLVKWSPDNSVVIVTWENGGLSLWSVFGAQLICTLGGDFAYRSDGTKKDPLKISSMSWGAEGYHLWVVSGFGAHNTGIESDSKSIVKQPGILLFQFIKSVLTVNPCMSNQEQVLLQGEDRLYLNCGEASQTQSARSSSAHSEHKAGGGKSPFADSGLESQGLSILLGHRHWHVVQISNTYLESNWPIRFSAIDKLGQNIAVVGKFGFAHYSLLTKKWKLFGNITQEQNMIVTGGLAWWNDFIVLACYNISDRQEELRVYLRTSNLDNAFAHITKAQAETLLLSVFRDVVIVFRADCSICLYSIERKSDGPNTTAGIQVLQEVSMSRYIPHPFLVVSVTLTSVSTENGITLKMPQQARDAESIMLNLAGQLIMMQRDRSGPQIREKDSNPNQRKLLPFCPPVVLAQSVENVWTTCRANKQKRHLLEALWLSCGGAGMKVWLPLFPRDHRKPHSFLSQRIMLPFHINIYPLAVLFEDALVLGAVNDTLLYDSLYTRNSAREQLEVLFPYCVVERTSQIYLHHILRQLLVRNLGEQALLLAQSCAALPYFPHVLELMLHEVLEEEATSREPIPDPLLPTVAKFITEFPLFLQTVVHCARKTEYALWNYLFAAVGNPKDLFEECLMAQDLDTAASYLIILQNMEVPAVSRQHATLLFNTALEQGKWDLCRHMIRFLKAIGSGESETPPSTPTAQEPSSSGGFEFFRNRSISLSQSAENVPASKFSLQKTLSMPSGPSGKRWSKDSDCAENMYIDMMLWRHARRLLEEVRLKDLGCFAAQLGFELISWLCKERTRAARVDNFVLALKRLHKDFLWPLPIIPASSLSSPFKNGKYRTVGEQLLKSQSADPFLNLEIDAGVSHVQRSQSWLGNIGPPHHEIDTASSHGPQMQDAFLSPLSNKGDECSIGSATDLTESSSMVDGDWTMVDENFSTLSLTQSELEHISMELASKGPHKSQVQLRYLLHIFMEAGCLDWCIVIGLILRESSVINQIVVLIQSSEVDGEMLQNIKTGLHAVDRWASTDCPGYKPFLNIIKPQVQKLSELTEEQVQPEAFQPITVGKTPEHAGPRAEESRGCSGHGSVPQGEVGGGSLVSRKEEDTTRAEEEESFQDGTYDCSVS</sequence>
<evidence type="ECO:0000256" key="15">
    <source>
        <dbReference type="SAM" id="MobiDB-lite"/>
    </source>
</evidence>
<dbReference type="PANTHER" id="PTHR22746:SF10">
    <property type="entry name" value="GUANINE NUCLEOTIDE EXCHANGE FACTOR SUBUNIT RIC1"/>
    <property type="match status" value="1"/>
</dbReference>
<keyword evidence="5" id="KW-0853">WD repeat</keyword>
<dbReference type="GO" id="GO:0000139">
    <property type="term" value="C:Golgi membrane"/>
    <property type="evidence" value="ECO:0007669"/>
    <property type="project" value="TreeGrafter"/>
</dbReference>
<dbReference type="Pfam" id="PF07064">
    <property type="entry name" value="RIC1"/>
    <property type="match status" value="1"/>
</dbReference>
<comment type="similarity">
    <text evidence="11">Belongs to the RIC1 family.</text>
</comment>
<dbReference type="GO" id="GO:0005085">
    <property type="term" value="F:guanyl-nucleotide exchange factor activity"/>
    <property type="evidence" value="ECO:0007669"/>
    <property type="project" value="UniProtKB-KW"/>
</dbReference>
<evidence type="ECO:0000259" key="17">
    <source>
        <dbReference type="Pfam" id="PF07064"/>
    </source>
</evidence>
<keyword evidence="6" id="KW-0344">Guanine-nucleotide releasing factor</keyword>